<name>A0ABW8SMF8_9CLOT</name>
<reference evidence="1 2" key="1">
    <citation type="submission" date="2024-11" db="EMBL/GenBank/DDBJ databases">
        <authorList>
            <person name="Heng Y.C."/>
            <person name="Lim A.C.H."/>
            <person name="Lee J.K.Y."/>
            <person name="Kittelmann S."/>
        </authorList>
    </citation>
    <scope>NUCLEOTIDE SEQUENCE [LARGE SCALE GENOMIC DNA]</scope>
    <source>
        <strain evidence="1 2">WILCCON 0269</strain>
    </source>
</reference>
<evidence type="ECO:0000313" key="1">
    <source>
        <dbReference type="EMBL" id="MFL0196991.1"/>
    </source>
</evidence>
<organism evidence="1 2">
    <name type="scientific">Candidatus Clostridium eludens</name>
    <dbReference type="NCBI Taxonomy" id="3381663"/>
    <lineage>
        <taxon>Bacteria</taxon>
        <taxon>Bacillati</taxon>
        <taxon>Bacillota</taxon>
        <taxon>Clostridia</taxon>
        <taxon>Eubacteriales</taxon>
        <taxon>Clostridiaceae</taxon>
        <taxon>Clostridium</taxon>
    </lineage>
</organism>
<dbReference type="EMBL" id="JBJHZX010000024">
    <property type="protein sequence ID" value="MFL0196991.1"/>
    <property type="molecule type" value="Genomic_DNA"/>
</dbReference>
<evidence type="ECO:0000313" key="2">
    <source>
        <dbReference type="Proteomes" id="UP001623660"/>
    </source>
</evidence>
<proteinExistence type="predicted"/>
<accession>A0ABW8SMF8</accession>
<comment type="caution">
    <text evidence="1">The sequence shown here is derived from an EMBL/GenBank/DDBJ whole genome shotgun (WGS) entry which is preliminary data.</text>
</comment>
<gene>
    <name evidence="1" type="ORF">ACJDU8_15700</name>
</gene>
<protein>
    <submittedName>
        <fullName evidence="1">Uncharacterized protein</fullName>
    </submittedName>
</protein>
<sequence length="74" mass="8645">MSNDVRVEPTPIQRNMLDVATELTQLYFRNKSVDSVDEIGETFVRFHTLVRTLRQGDVSSFKEYLPENIKNIIE</sequence>
<dbReference type="Proteomes" id="UP001623660">
    <property type="component" value="Unassembled WGS sequence"/>
</dbReference>
<dbReference type="RefSeq" id="WP_406793096.1">
    <property type="nucleotide sequence ID" value="NZ_JBJHZX010000024.1"/>
</dbReference>
<keyword evidence="2" id="KW-1185">Reference proteome</keyword>